<dbReference type="EMBL" id="QYRN01000002">
    <property type="protein sequence ID" value="RIY02702.1"/>
    <property type="molecule type" value="Genomic_DNA"/>
</dbReference>
<keyword evidence="2" id="KW-1185">Reference proteome</keyword>
<dbReference type="RefSeq" id="WP_119538779.1">
    <property type="nucleotide sequence ID" value="NZ_QYRN01000002.1"/>
</dbReference>
<protein>
    <recommendedName>
        <fullName evidence="3">Glycosyl hydrolase family 32 N-terminal domain-containing protein</fullName>
    </recommendedName>
</protein>
<proteinExistence type="predicted"/>
<organism evidence="1 2">
    <name type="scientific">Aureimonas flava</name>
    <dbReference type="NCBI Taxonomy" id="2320271"/>
    <lineage>
        <taxon>Bacteria</taxon>
        <taxon>Pseudomonadati</taxon>
        <taxon>Pseudomonadota</taxon>
        <taxon>Alphaproteobacteria</taxon>
        <taxon>Hyphomicrobiales</taxon>
        <taxon>Aurantimonadaceae</taxon>
        <taxon>Aureimonas</taxon>
    </lineage>
</organism>
<comment type="caution">
    <text evidence="1">The sequence shown here is derived from an EMBL/GenBank/DDBJ whole genome shotgun (WGS) entry which is preliminary data.</text>
</comment>
<sequence length="297" mass="31953">MSFEGGGRDDPASFDNRSWIASTFSPDGRTVHAVVHDEYRGHAPDTCGPEAAGACWYNTLTAAVSTDGGESFRPAEPRLVAALPRRADETRGHHAGLFEPTNIVPVFGGFAMMANVVAPAPQRPGNCLLRTDDLADASRWRAWTGDAFATRFADPYARDLDPAAHLCEPIDPAALPWPVTSLVRHRGSGLWIATMKGRRADEAGVERTGVFYATSPDLLHWRGPRLLLESPLMGSGTPCAPQRPIGYPALIDPASADRNFASVGDHPSLTFVRARLRGCELGPERDIVIVPVEIGAP</sequence>
<gene>
    <name evidence="1" type="ORF">D3218_04930</name>
</gene>
<dbReference type="Proteomes" id="UP000265750">
    <property type="component" value="Unassembled WGS sequence"/>
</dbReference>
<evidence type="ECO:0000313" key="2">
    <source>
        <dbReference type="Proteomes" id="UP000265750"/>
    </source>
</evidence>
<name>A0A3A1WPK1_9HYPH</name>
<dbReference type="OrthoDB" id="7042075at2"/>
<evidence type="ECO:0000313" key="1">
    <source>
        <dbReference type="EMBL" id="RIY02702.1"/>
    </source>
</evidence>
<accession>A0A3A1WPK1</accession>
<dbReference type="AlphaFoldDB" id="A0A3A1WPK1"/>
<reference evidence="2" key="1">
    <citation type="submission" date="2018-09" db="EMBL/GenBank/DDBJ databases">
        <authorList>
            <person name="Tuo L."/>
        </authorList>
    </citation>
    <scope>NUCLEOTIDE SEQUENCE [LARGE SCALE GENOMIC DNA]</scope>
    <source>
        <strain evidence="2">M2BS4Y-1</strain>
    </source>
</reference>
<evidence type="ECO:0008006" key="3">
    <source>
        <dbReference type="Google" id="ProtNLM"/>
    </source>
</evidence>